<evidence type="ECO:0000259" key="2">
    <source>
        <dbReference type="PROSITE" id="PS51175"/>
    </source>
</evidence>
<gene>
    <name evidence="3" type="ORF">SAMN05192574_101943</name>
</gene>
<keyword evidence="1" id="KW-0732">Signal</keyword>
<dbReference type="InterPro" id="IPR008979">
    <property type="entry name" value="Galactose-bd-like_sf"/>
</dbReference>
<dbReference type="InterPro" id="IPR012341">
    <property type="entry name" value="6hp_glycosidase-like_sf"/>
</dbReference>
<evidence type="ECO:0000256" key="1">
    <source>
        <dbReference type="SAM" id="SignalP"/>
    </source>
</evidence>
<dbReference type="InterPro" id="IPR005084">
    <property type="entry name" value="CBM6"/>
</dbReference>
<dbReference type="InterPro" id="IPR008928">
    <property type="entry name" value="6-hairpin_glycosidase_sf"/>
</dbReference>
<dbReference type="SUPFAM" id="SSF49785">
    <property type="entry name" value="Galactose-binding domain-like"/>
    <property type="match status" value="1"/>
</dbReference>
<dbReference type="AlphaFoldDB" id="A0A1H8BJG4"/>
<dbReference type="EMBL" id="FOCL01000001">
    <property type="protein sequence ID" value="SEM83051.1"/>
    <property type="molecule type" value="Genomic_DNA"/>
</dbReference>
<dbReference type="GO" id="GO:0005975">
    <property type="term" value="P:carbohydrate metabolic process"/>
    <property type="evidence" value="ECO:0007669"/>
    <property type="project" value="InterPro"/>
</dbReference>
<dbReference type="GO" id="GO:0030246">
    <property type="term" value="F:carbohydrate binding"/>
    <property type="evidence" value="ECO:0007669"/>
    <property type="project" value="InterPro"/>
</dbReference>
<dbReference type="SUPFAM" id="SSF48208">
    <property type="entry name" value="Six-hairpin glycosidases"/>
    <property type="match status" value="1"/>
</dbReference>
<accession>A0A1H8BJG4</accession>
<dbReference type="InterPro" id="IPR035396">
    <property type="entry name" value="Bac_rhamnosid6H"/>
</dbReference>
<name>A0A1H8BJG4_9SPHI</name>
<evidence type="ECO:0000313" key="3">
    <source>
        <dbReference type="EMBL" id="SEM83051.1"/>
    </source>
</evidence>
<dbReference type="RefSeq" id="WP_091208251.1">
    <property type="nucleotide sequence ID" value="NZ_FOCL01000001.1"/>
</dbReference>
<dbReference type="Gene3D" id="1.50.10.10">
    <property type="match status" value="1"/>
</dbReference>
<dbReference type="Proteomes" id="UP000198942">
    <property type="component" value="Unassembled WGS sequence"/>
</dbReference>
<keyword evidence="4" id="KW-1185">Reference proteome</keyword>
<dbReference type="Pfam" id="PF17389">
    <property type="entry name" value="Bac_rhamnosid6H"/>
    <property type="match status" value="1"/>
</dbReference>
<dbReference type="OrthoDB" id="49490at2"/>
<dbReference type="Gene3D" id="2.60.120.260">
    <property type="entry name" value="Galactose-binding domain-like"/>
    <property type="match status" value="1"/>
</dbReference>
<proteinExistence type="predicted"/>
<feature type="chain" id="PRO_5011559587" description="CBM6 domain-containing protein" evidence="1">
    <location>
        <begin position="21"/>
        <end position="892"/>
    </location>
</feature>
<dbReference type="STRING" id="551995.SAMN05192574_101943"/>
<dbReference type="Gene3D" id="2.60.420.10">
    <property type="entry name" value="Maltose phosphorylase, domain 3"/>
    <property type="match status" value="1"/>
</dbReference>
<feature type="signal peptide" evidence="1">
    <location>
        <begin position="1"/>
        <end position="20"/>
    </location>
</feature>
<reference evidence="4" key="1">
    <citation type="submission" date="2016-10" db="EMBL/GenBank/DDBJ databases">
        <authorList>
            <person name="Varghese N."/>
            <person name="Submissions S."/>
        </authorList>
    </citation>
    <scope>NUCLEOTIDE SEQUENCE [LARGE SCALE GENOMIC DNA]</scope>
    <source>
        <strain evidence="4">Gh-48</strain>
    </source>
</reference>
<sequence length="892" mass="98817">MKYSVPIVISLLLKTVCVNAQNTKPIYTSGAYTIYPDRVVQDKYTAIAASPTDLKSNFQSPANLFKSPMVDFKFSINGKDNEMLSGNDHHFICSGTNNDTPLIRFGQSDADKKTVPQGLYLKPSSQFRIRVDMRAVLDAFTTKGYYTCFNGDKIYKDDFKGVFVAGSAAPMIWDFNNLINHPELELKDPDGDGIYETTLVLNKPGDVSSTASAWKLDKDLSAFPQYHSTYQLSDALYNLALDEMQNAVEPDSTFRTGKEWSGVWTRDISYSIILSMAVLQPKVAMYSLMRKVKNGRIIQDTGTGGAYPVSSDRMIWAVAAWEVYKVTGDKAWLEKVYPIIKKSAADDALNVYDRQTGLVRGESSFLDWREETYPRWMQPADIYESECLGTSVVHYQVNKVLAAMAGLLGDGKAVSGYLHQADLIKKGLDHLWLTDQGYFGQYLYGRNNKIVSPRSEALGEALAVLFDVVDAGKQQRVINSTPVNGFGIPCIYPQIPDILPYHNNAVWPFVESYWAMASAKAGNETSLMRAIAAIYRPAALWLTNKENFVASDGDFAGTQINSSNMLWSLSGNIALVYKVLFGIHYNEDNLVLAPFVPKALAGERSLLHFKYRNAVLDIDMAGYGNQIKRITLDGKTITEAIIPADLQGNHKIKIELMNNTFAGKSNLVPDYTAPETPAVTYYKGKLTWPKVQNAISYRVIKNGKLLAVTQSLTFKVNADTYGEYQVISIDAKGVASFASEPVFVIPANSQQIIGAETVADKSNLPYLGFTGSGFVEISKTINTTLNIPANITKDGIYIIDLRYANGNGPINTENKCAIRTLTVDGHFAGTAVLPQRGKGEWSNWGYSNGIRIKLTKGKHLIALCFKDANENMNVDINQAMIDHIRLIRISDN</sequence>
<organism evidence="3 4">
    <name type="scientific">Mucilaginibacter gossypiicola</name>
    <dbReference type="NCBI Taxonomy" id="551995"/>
    <lineage>
        <taxon>Bacteria</taxon>
        <taxon>Pseudomonadati</taxon>
        <taxon>Bacteroidota</taxon>
        <taxon>Sphingobacteriia</taxon>
        <taxon>Sphingobacteriales</taxon>
        <taxon>Sphingobacteriaceae</taxon>
        <taxon>Mucilaginibacter</taxon>
    </lineage>
</organism>
<protein>
    <recommendedName>
        <fullName evidence="2">CBM6 domain-containing protein</fullName>
    </recommendedName>
</protein>
<feature type="domain" description="CBM6" evidence="2">
    <location>
        <begin position="751"/>
        <end position="887"/>
    </location>
</feature>
<dbReference type="PROSITE" id="PS51175">
    <property type="entry name" value="CBM6"/>
    <property type="match status" value="1"/>
</dbReference>
<evidence type="ECO:0000313" key="4">
    <source>
        <dbReference type="Proteomes" id="UP000198942"/>
    </source>
</evidence>